<name>A0A1Y1WLJ2_9FUNG</name>
<dbReference type="GeneID" id="63808836"/>
<organism evidence="1 2">
    <name type="scientific">Linderina pennispora</name>
    <dbReference type="NCBI Taxonomy" id="61395"/>
    <lineage>
        <taxon>Eukaryota</taxon>
        <taxon>Fungi</taxon>
        <taxon>Fungi incertae sedis</taxon>
        <taxon>Zoopagomycota</taxon>
        <taxon>Kickxellomycotina</taxon>
        <taxon>Kickxellomycetes</taxon>
        <taxon>Kickxellales</taxon>
        <taxon>Kickxellaceae</taxon>
        <taxon>Linderina</taxon>
    </lineage>
</organism>
<evidence type="ECO:0000313" key="2">
    <source>
        <dbReference type="Proteomes" id="UP000193922"/>
    </source>
</evidence>
<proteinExistence type="predicted"/>
<dbReference type="Proteomes" id="UP000193922">
    <property type="component" value="Unassembled WGS sequence"/>
</dbReference>
<accession>A0A1Y1WLJ2</accession>
<dbReference type="AlphaFoldDB" id="A0A1Y1WLJ2"/>
<gene>
    <name evidence="1" type="ORF">DL89DRAFT_8691</name>
</gene>
<sequence length="350" mass="36544">MPSTLSAVSSTTLSASLSSSVSFTGPTALVAATLLMERSAPVTAVAMPHDSRTLSVDSRPFSSRPATTDAEPCCRPCTVCRLLCALAAIPPAVPAYGRSESNSRSILKLPASPKPAAARLCCPVGVLGSILAARARVAGRPLPLVDAINAAVVDSSALWAVYLSSAALGGGSSSSSSLLLSSLTRIGARTTALPLCVLITRTWNPCSLLCVSASCDALDFMLALVAVRRTCAPSLLAMGVFGVRVDIGYPVVWVRATSSTCGFAVRCAELYRSISDGFLPVEYSRRRSVCGPCSPASCVCNAACFKSGVDGVYRLLPFNSRALTDRRSPVWLLLLVECFWLLTTEEHGCG</sequence>
<protein>
    <submittedName>
        <fullName evidence="1">Uncharacterized protein</fullName>
    </submittedName>
</protein>
<comment type="caution">
    <text evidence="1">The sequence shown here is derived from an EMBL/GenBank/DDBJ whole genome shotgun (WGS) entry which is preliminary data.</text>
</comment>
<keyword evidence="2" id="KW-1185">Reference proteome</keyword>
<evidence type="ECO:0000313" key="1">
    <source>
        <dbReference type="EMBL" id="ORX74056.1"/>
    </source>
</evidence>
<dbReference type="RefSeq" id="XP_040747267.1">
    <property type="nucleotide sequence ID" value="XM_040892188.1"/>
</dbReference>
<reference evidence="1 2" key="1">
    <citation type="submission" date="2016-07" db="EMBL/GenBank/DDBJ databases">
        <title>Pervasive Adenine N6-methylation of Active Genes in Fungi.</title>
        <authorList>
            <consortium name="DOE Joint Genome Institute"/>
            <person name="Mondo S.J."/>
            <person name="Dannebaum R.O."/>
            <person name="Kuo R.C."/>
            <person name="Labutti K."/>
            <person name="Haridas S."/>
            <person name="Kuo A."/>
            <person name="Salamov A."/>
            <person name="Ahrendt S.R."/>
            <person name="Lipzen A."/>
            <person name="Sullivan W."/>
            <person name="Andreopoulos W.B."/>
            <person name="Clum A."/>
            <person name="Lindquist E."/>
            <person name="Daum C."/>
            <person name="Ramamoorthy G.K."/>
            <person name="Gryganskyi A."/>
            <person name="Culley D."/>
            <person name="Magnuson J.K."/>
            <person name="James T.Y."/>
            <person name="O'Malley M.A."/>
            <person name="Stajich J.E."/>
            <person name="Spatafora J.W."/>
            <person name="Visel A."/>
            <person name="Grigoriev I.V."/>
        </authorList>
    </citation>
    <scope>NUCLEOTIDE SEQUENCE [LARGE SCALE GENOMIC DNA]</scope>
    <source>
        <strain evidence="1 2">ATCC 12442</strain>
    </source>
</reference>
<dbReference type="EMBL" id="MCFD01000001">
    <property type="protein sequence ID" value="ORX74056.1"/>
    <property type="molecule type" value="Genomic_DNA"/>
</dbReference>